<feature type="transmembrane region" description="Helical" evidence="4">
    <location>
        <begin position="683"/>
        <end position="703"/>
    </location>
</feature>
<feature type="transmembrane region" description="Helical" evidence="4">
    <location>
        <begin position="546"/>
        <end position="569"/>
    </location>
</feature>
<gene>
    <name evidence="6" type="ORF">CMMCAS07_09955</name>
</gene>
<dbReference type="InterPro" id="IPR006094">
    <property type="entry name" value="Oxid_FAD_bind_N"/>
</dbReference>
<proteinExistence type="predicted"/>
<dbReference type="GO" id="GO:0071949">
    <property type="term" value="F:FAD binding"/>
    <property type="evidence" value="ECO:0007669"/>
    <property type="project" value="InterPro"/>
</dbReference>
<feature type="transmembrane region" description="Helical" evidence="4">
    <location>
        <begin position="606"/>
        <end position="626"/>
    </location>
</feature>
<keyword evidence="4" id="KW-1133">Transmembrane helix</keyword>
<keyword evidence="7" id="KW-1185">Reference proteome</keyword>
<reference evidence="6 7" key="1">
    <citation type="submission" date="2016-08" db="EMBL/GenBank/DDBJ databases">
        <title>Genome sequence of Clavibacter michiganensis subsp. michiganensis strain CASJ007.</title>
        <authorList>
            <person name="Thapa S.P."/>
            <person name="Coaker G."/>
        </authorList>
    </citation>
    <scope>NUCLEOTIDE SEQUENCE [LARGE SCALE GENOMIC DNA]</scope>
    <source>
        <strain evidence="6">CASJ007</strain>
    </source>
</reference>
<feature type="transmembrane region" description="Helical" evidence="4">
    <location>
        <begin position="575"/>
        <end position="594"/>
    </location>
</feature>
<dbReference type="InterPro" id="IPR016164">
    <property type="entry name" value="FAD-linked_Oxase-like_C"/>
</dbReference>
<accession>A0A251XH45</accession>
<evidence type="ECO:0000256" key="4">
    <source>
        <dbReference type="SAM" id="Phobius"/>
    </source>
</evidence>
<dbReference type="PANTHER" id="PTHR42934">
    <property type="entry name" value="GLYCOLATE OXIDASE SUBUNIT GLCD"/>
    <property type="match status" value="1"/>
</dbReference>
<dbReference type="SUPFAM" id="SSF56176">
    <property type="entry name" value="FAD-binding/transporter-associated domain-like"/>
    <property type="match status" value="1"/>
</dbReference>
<dbReference type="Pfam" id="PF01565">
    <property type="entry name" value="FAD_binding_4"/>
    <property type="match status" value="1"/>
</dbReference>
<feature type="compositionally biased region" description="Low complexity" evidence="3">
    <location>
        <begin position="417"/>
        <end position="468"/>
    </location>
</feature>
<sequence>MIDDDVVRTPPTPAAAVRAELVAALGDVVATDPASLDDARSDRSGYRSPADPIAVVRATEVDHVVQTLRIAHATRTPVVTRGAGTGLAGGATATAGEIVLSVRGMDRILEVSEADELAVVEPGVLNDDLNARLAPLGLWYSPDPASKAISTIGGNIATNAGGLLCAKYGVTREAVLALTVVLADGRVVDTGHRTVKGVTGYDLTALMIGSEGTLGVIVRATVRLRPLPTAIPSTVAAFFPDSTTAAAAASAITAARIRPAAMELLDAGALEAIDAFLGTDHSTRGSAHLLVRCDGPDAAAEAARVVEVVVAGGGTADVTDDADEGERLLAIRRAFHPALAARGRVLIEDVAVPRSRLADMLARIRGIERETGLAIPTVAHAGDGNLHPNFCIPRIRPRPTAMRRASPTRSGARRTCSSARPSTSAARSRASTASASSSGAGSPTSWATTSWGWPPGSAASSIRGGSSTRARRPEPRGGGSPRVPVRPRPGRAPTPSLGWRSRSAEERAVVTDPSIPVTVHRPSPASPPPSMELPAPHASSRITASAVLGVVGVAVLLLVGLVVAAYLVLSLGIQAVAICALLALIPLAGVLLAIRWVDRWEPEPRLALLFALLWGAAASVAIALLFDLVAQYARLAIGVPTRYTEFLQLAVQAPVVEESAKAIGLLLIFWVARRHFDGPVDGVVYGATIAAGFAFTENIVYFGGPLVSGTTGTLVGTFVLRGLFSPFAHVTFTMITGIAIGYGARRGPGAALGSGALGLVGAIVLHALWNTGVTITGDFLSFYVLLQVPIFAFLVTVVILLRRYEIHLTRRRLREYAAVGWFTPAEVEMLSTWQGRRRARLWARTRGGEAGRAMGLFTRDATRLAFARQRMLSERPAASGRSEAGHLDDERRLLRAVTEHREALLRGARG</sequence>
<keyword evidence="2" id="KW-0274">FAD</keyword>
<feature type="domain" description="FAD-binding PCMH-type" evidence="5">
    <location>
        <begin position="48"/>
        <end position="227"/>
    </location>
</feature>
<feature type="region of interest" description="Disordered" evidence="3">
    <location>
        <begin position="390"/>
        <end position="536"/>
    </location>
</feature>
<dbReference type="SUPFAM" id="SSF55103">
    <property type="entry name" value="FAD-linked oxidases, C-terminal domain"/>
    <property type="match status" value="1"/>
</dbReference>
<dbReference type="PROSITE" id="PS51387">
    <property type="entry name" value="FAD_PCMH"/>
    <property type="match status" value="1"/>
</dbReference>
<evidence type="ECO:0000313" key="6">
    <source>
        <dbReference type="EMBL" id="OUE02329.1"/>
    </source>
</evidence>
<dbReference type="EMBL" id="MDHH01000002">
    <property type="protein sequence ID" value="OUE02329.1"/>
    <property type="molecule type" value="Genomic_DNA"/>
</dbReference>
<evidence type="ECO:0000259" key="5">
    <source>
        <dbReference type="PROSITE" id="PS51387"/>
    </source>
</evidence>
<comment type="caution">
    <text evidence="6">The sequence shown here is derived from an EMBL/GenBank/DDBJ whole genome shotgun (WGS) entry which is preliminary data.</text>
</comment>
<dbReference type="PANTHER" id="PTHR42934:SF2">
    <property type="entry name" value="GLYCOLATE OXIDASE SUBUNIT GLCD"/>
    <property type="match status" value="1"/>
</dbReference>
<keyword evidence="4" id="KW-0472">Membrane</keyword>
<dbReference type="AlphaFoldDB" id="A0A251XH45"/>
<keyword evidence="4" id="KW-0812">Transmembrane</keyword>
<dbReference type="Pfam" id="PF02913">
    <property type="entry name" value="FAD-oxidase_C"/>
    <property type="match status" value="1"/>
</dbReference>
<dbReference type="GO" id="GO:0008233">
    <property type="term" value="F:peptidase activity"/>
    <property type="evidence" value="ECO:0007669"/>
    <property type="project" value="InterPro"/>
</dbReference>
<dbReference type="InterPro" id="IPR026898">
    <property type="entry name" value="PrsW"/>
</dbReference>
<feature type="transmembrane region" description="Helical" evidence="4">
    <location>
        <begin position="723"/>
        <end position="742"/>
    </location>
</feature>
<evidence type="ECO:0000256" key="1">
    <source>
        <dbReference type="ARBA" id="ARBA00022630"/>
    </source>
</evidence>
<keyword evidence="1" id="KW-0285">Flavoprotein</keyword>
<dbReference type="Gene3D" id="3.30.465.10">
    <property type="match status" value="1"/>
</dbReference>
<dbReference type="InterPro" id="IPR016166">
    <property type="entry name" value="FAD-bd_PCMH"/>
</dbReference>
<dbReference type="InterPro" id="IPR016169">
    <property type="entry name" value="FAD-bd_PCMH_sub2"/>
</dbReference>
<feature type="transmembrane region" description="Helical" evidence="4">
    <location>
        <begin position="781"/>
        <end position="801"/>
    </location>
</feature>
<organism evidence="6 7">
    <name type="scientific">Clavibacter michiganensis subsp. michiganensis</name>
    <dbReference type="NCBI Taxonomy" id="33013"/>
    <lineage>
        <taxon>Bacteria</taxon>
        <taxon>Bacillati</taxon>
        <taxon>Actinomycetota</taxon>
        <taxon>Actinomycetes</taxon>
        <taxon>Micrococcales</taxon>
        <taxon>Microbacteriaceae</taxon>
        <taxon>Clavibacter</taxon>
    </lineage>
</organism>
<evidence type="ECO:0000313" key="7">
    <source>
        <dbReference type="Proteomes" id="UP000195062"/>
    </source>
</evidence>
<dbReference type="Gene3D" id="3.30.70.2740">
    <property type="match status" value="1"/>
</dbReference>
<dbReference type="Proteomes" id="UP000195062">
    <property type="component" value="Unassembled WGS sequence"/>
</dbReference>
<dbReference type="InterPro" id="IPR051914">
    <property type="entry name" value="FAD-linked_OxidoTrans_Type4"/>
</dbReference>
<name>A0A251XH45_CLAMM</name>
<evidence type="ECO:0000256" key="3">
    <source>
        <dbReference type="SAM" id="MobiDB-lite"/>
    </source>
</evidence>
<dbReference type="Pfam" id="PF13367">
    <property type="entry name" value="PrsW-protease"/>
    <property type="match status" value="1"/>
</dbReference>
<feature type="transmembrane region" description="Helical" evidence="4">
    <location>
        <begin position="749"/>
        <end position="769"/>
    </location>
</feature>
<dbReference type="InterPro" id="IPR036318">
    <property type="entry name" value="FAD-bd_PCMH-like_sf"/>
</dbReference>
<evidence type="ECO:0000256" key="2">
    <source>
        <dbReference type="ARBA" id="ARBA00022827"/>
    </source>
</evidence>
<protein>
    <submittedName>
        <fullName evidence="6">Putative FAD-linked oxidoreductase</fullName>
    </submittedName>
</protein>
<dbReference type="InterPro" id="IPR004113">
    <property type="entry name" value="FAD-bd_oxidored_4_C"/>
</dbReference>